<feature type="compositionally biased region" description="Basic and acidic residues" evidence="1">
    <location>
        <begin position="163"/>
        <end position="175"/>
    </location>
</feature>
<organism evidence="2 3">
    <name type="scientific">Armillaria ostoyae</name>
    <name type="common">Armillaria root rot fungus</name>
    <dbReference type="NCBI Taxonomy" id="47428"/>
    <lineage>
        <taxon>Eukaryota</taxon>
        <taxon>Fungi</taxon>
        <taxon>Dikarya</taxon>
        <taxon>Basidiomycota</taxon>
        <taxon>Agaricomycotina</taxon>
        <taxon>Agaricomycetes</taxon>
        <taxon>Agaricomycetidae</taxon>
        <taxon>Agaricales</taxon>
        <taxon>Marasmiineae</taxon>
        <taxon>Physalacriaceae</taxon>
        <taxon>Armillaria</taxon>
    </lineage>
</organism>
<proteinExistence type="predicted"/>
<evidence type="ECO:0000313" key="3">
    <source>
        <dbReference type="Proteomes" id="UP000219338"/>
    </source>
</evidence>
<feature type="region of interest" description="Disordered" evidence="1">
    <location>
        <begin position="163"/>
        <end position="236"/>
    </location>
</feature>
<protein>
    <submittedName>
        <fullName evidence="2">Uncharacterized protein</fullName>
    </submittedName>
</protein>
<evidence type="ECO:0000256" key="1">
    <source>
        <dbReference type="SAM" id="MobiDB-lite"/>
    </source>
</evidence>
<name>A0A284RHY8_ARMOS</name>
<dbReference type="AlphaFoldDB" id="A0A284RHY8"/>
<dbReference type="EMBL" id="FUEG01000009">
    <property type="protein sequence ID" value="SJL08337.1"/>
    <property type="molecule type" value="Genomic_DNA"/>
</dbReference>
<accession>A0A284RHY8</accession>
<gene>
    <name evidence="2" type="ORF">ARMOST_11700</name>
</gene>
<evidence type="ECO:0000313" key="2">
    <source>
        <dbReference type="EMBL" id="SJL08337.1"/>
    </source>
</evidence>
<sequence length="236" mass="26961">MSNSIEYCQSVISKPYKSALMLEGLTLDKYKLLTKECTTMEEKYEEAVGVDKEVWAEKLKILQKLEEERKAVEKKEQEKQKAKAKQKKLDDLQKKREKEERDATKKLWKEQKKKEKAVKAVESSKGKDSVKVVEAVLVNEERRTDEDTEGEKLEASKEKALQKLKEKHDGKHKVSEPTVSTAGGGKKQKCSTKSMSMMVESGEDDVPGPSKKSKVKVMGPVENEEELERNKHCIRC</sequence>
<dbReference type="Proteomes" id="UP000219338">
    <property type="component" value="Unassembled WGS sequence"/>
</dbReference>
<reference evidence="3" key="1">
    <citation type="journal article" date="2017" name="Nat. Ecol. Evol.">
        <title>Genome expansion and lineage-specific genetic innovations in the forest pathogenic fungi Armillaria.</title>
        <authorList>
            <person name="Sipos G."/>
            <person name="Prasanna A.N."/>
            <person name="Walter M.C."/>
            <person name="O'Connor E."/>
            <person name="Balint B."/>
            <person name="Krizsan K."/>
            <person name="Kiss B."/>
            <person name="Hess J."/>
            <person name="Varga T."/>
            <person name="Slot J."/>
            <person name="Riley R."/>
            <person name="Boka B."/>
            <person name="Rigling D."/>
            <person name="Barry K."/>
            <person name="Lee J."/>
            <person name="Mihaltcheva S."/>
            <person name="LaButti K."/>
            <person name="Lipzen A."/>
            <person name="Waldron R."/>
            <person name="Moloney N.M."/>
            <person name="Sperisen C."/>
            <person name="Kredics L."/>
            <person name="Vagvoelgyi C."/>
            <person name="Patrignani A."/>
            <person name="Fitzpatrick D."/>
            <person name="Nagy I."/>
            <person name="Doyle S."/>
            <person name="Anderson J.B."/>
            <person name="Grigoriev I.V."/>
            <person name="Gueldener U."/>
            <person name="Muensterkoetter M."/>
            <person name="Nagy L.G."/>
        </authorList>
    </citation>
    <scope>NUCLEOTIDE SEQUENCE [LARGE SCALE GENOMIC DNA]</scope>
    <source>
        <strain evidence="3">C18/9</strain>
    </source>
</reference>
<feature type="region of interest" description="Disordered" evidence="1">
    <location>
        <begin position="73"/>
        <end position="125"/>
    </location>
</feature>
<dbReference type="OrthoDB" id="10650744at2759"/>
<keyword evidence="3" id="KW-1185">Reference proteome</keyword>